<reference evidence="2" key="1">
    <citation type="submission" date="2023-11" db="EMBL/GenBank/DDBJ databases">
        <authorList>
            <person name="De Vega J J."/>
            <person name="De Vega J J."/>
        </authorList>
    </citation>
    <scope>NUCLEOTIDE SEQUENCE</scope>
</reference>
<proteinExistence type="predicted"/>
<dbReference type="AlphaFoldDB" id="A0AAD2H6U2"/>
<gene>
    <name evidence="2" type="ORF">MYCIT1_LOCUS12792</name>
</gene>
<evidence type="ECO:0000313" key="2">
    <source>
        <dbReference type="EMBL" id="CAK5269224.1"/>
    </source>
</evidence>
<keyword evidence="3" id="KW-1185">Reference proteome</keyword>
<evidence type="ECO:0000256" key="1">
    <source>
        <dbReference type="SAM" id="MobiDB-lite"/>
    </source>
</evidence>
<comment type="caution">
    <text evidence="2">The sequence shown here is derived from an EMBL/GenBank/DDBJ whole genome shotgun (WGS) entry which is preliminary data.</text>
</comment>
<name>A0AAD2H6U2_9AGAR</name>
<feature type="region of interest" description="Disordered" evidence="1">
    <location>
        <begin position="30"/>
        <end position="67"/>
    </location>
</feature>
<feature type="non-terminal residue" evidence="2">
    <location>
        <position position="67"/>
    </location>
</feature>
<dbReference type="EMBL" id="CAVNYO010000142">
    <property type="protein sequence ID" value="CAK5269224.1"/>
    <property type="molecule type" value="Genomic_DNA"/>
</dbReference>
<organism evidence="2 3">
    <name type="scientific">Mycena citricolor</name>
    <dbReference type="NCBI Taxonomy" id="2018698"/>
    <lineage>
        <taxon>Eukaryota</taxon>
        <taxon>Fungi</taxon>
        <taxon>Dikarya</taxon>
        <taxon>Basidiomycota</taxon>
        <taxon>Agaricomycotina</taxon>
        <taxon>Agaricomycetes</taxon>
        <taxon>Agaricomycetidae</taxon>
        <taxon>Agaricales</taxon>
        <taxon>Marasmiineae</taxon>
        <taxon>Mycenaceae</taxon>
        <taxon>Mycena</taxon>
    </lineage>
</organism>
<sequence>TPIDWSSEIRIKRAEGTDLKKQNICIQESVPSSRSDWPMQLPVNEPPVSTPSRQVPPMTVRGGEETG</sequence>
<accession>A0AAD2H6U2</accession>
<dbReference type="Proteomes" id="UP001295794">
    <property type="component" value="Unassembled WGS sequence"/>
</dbReference>
<evidence type="ECO:0000313" key="3">
    <source>
        <dbReference type="Proteomes" id="UP001295794"/>
    </source>
</evidence>
<protein>
    <submittedName>
        <fullName evidence="2">Uncharacterized protein</fullName>
    </submittedName>
</protein>
<feature type="non-terminal residue" evidence="2">
    <location>
        <position position="1"/>
    </location>
</feature>